<organism evidence="3 4">
    <name type="scientific">Devosia insulae DS-56</name>
    <dbReference type="NCBI Taxonomy" id="1116389"/>
    <lineage>
        <taxon>Bacteria</taxon>
        <taxon>Pseudomonadati</taxon>
        <taxon>Pseudomonadota</taxon>
        <taxon>Alphaproteobacteria</taxon>
        <taxon>Hyphomicrobiales</taxon>
        <taxon>Devosiaceae</taxon>
        <taxon>Devosia</taxon>
    </lineage>
</organism>
<evidence type="ECO:0000313" key="3">
    <source>
        <dbReference type="EMBL" id="OEO33278.1"/>
    </source>
</evidence>
<evidence type="ECO:0000313" key="4">
    <source>
        <dbReference type="Proteomes" id="UP000095463"/>
    </source>
</evidence>
<gene>
    <name evidence="3" type="ORF">VW23_007480</name>
</gene>
<dbReference type="EMBL" id="LAJE02000005">
    <property type="protein sequence ID" value="OEO33278.1"/>
    <property type="molecule type" value="Genomic_DNA"/>
</dbReference>
<dbReference type="Pfam" id="PF20434">
    <property type="entry name" value="BD-FAE"/>
    <property type="match status" value="1"/>
</dbReference>
<dbReference type="Proteomes" id="UP000095463">
    <property type="component" value="Unassembled WGS sequence"/>
</dbReference>
<dbReference type="AlphaFoldDB" id="A0A1E5XXC9"/>
<evidence type="ECO:0000256" key="1">
    <source>
        <dbReference type="ARBA" id="ARBA00022801"/>
    </source>
</evidence>
<dbReference type="PANTHER" id="PTHR48081:SF33">
    <property type="entry name" value="KYNURENINE FORMAMIDASE"/>
    <property type="match status" value="1"/>
</dbReference>
<feature type="domain" description="BD-FAE-like" evidence="2">
    <location>
        <begin position="50"/>
        <end position="154"/>
    </location>
</feature>
<dbReference type="GO" id="GO:0016787">
    <property type="term" value="F:hydrolase activity"/>
    <property type="evidence" value="ECO:0007669"/>
    <property type="project" value="UniProtKB-KW"/>
</dbReference>
<name>A0A1E5XXC9_9HYPH</name>
<dbReference type="InterPro" id="IPR029058">
    <property type="entry name" value="AB_hydrolase_fold"/>
</dbReference>
<dbReference type="SUPFAM" id="SSF53474">
    <property type="entry name" value="alpha/beta-Hydrolases"/>
    <property type="match status" value="1"/>
</dbReference>
<keyword evidence="1" id="KW-0378">Hydrolase</keyword>
<accession>A0A1E5XXC9</accession>
<dbReference type="PANTHER" id="PTHR48081">
    <property type="entry name" value="AB HYDROLASE SUPERFAMILY PROTEIN C4A8.06C"/>
    <property type="match status" value="1"/>
</dbReference>
<dbReference type="InterPro" id="IPR050300">
    <property type="entry name" value="GDXG_lipolytic_enzyme"/>
</dbReference>
<dbReference type="RefSeq" id="WP_069907606.1">
    <property type="nucleotide sequence ID" value="NZ_LAJE02000005.1"/>
</dbReference>
<protein>
    <recommendedName>
        <fullName evidence="2">BD-FAE-like domain-containing protein</fullName>
    </recommendedName>
</protein>
<comment type="caution">
    <text evidence="3">The sequence shown here is derived from an EMBL/GenBank/DDBJ whole genome shotgun (WGS) entry which is preliminary data.</text>
</comment>
<keyword evidence="4" id="KW-1185">Reference proteome</keyword>
<sequence length="280" mass="30210">MTAIDPFDIPNLVPDFEAVKTGNLAASARTRATLKSRLDLSYGDGPRQRLDLFFPENATGPLPIHMFIHGGYWFLNDKDMFAFPAETITRSGAIAAIVEYTLIPNARLAQLVDEVRQAARWLVANAASFGGDPNAFSASGHSAGGHLASYLAARAPHEAHAPGIPVKSLLLVSGLYDLRPITQSYLQPSLSLTNEEVASFSPLGAEQLAGPEVVVAVGHNETEPFHLQAQDLCFAAERRGLNYERITLPELDHMTIVRDLGRPESRMGGLLAETIAASRG</sequence>
<reference evidence="3 4" key="1">
    <citation type="journal article" date="2015" name="Genome Announc.">
        <title>Genome Assemblies of Three Soil-Associated Devosia species: D. insulae, D. limi, and D. soli.</title>
        <authorList>
            <person name="Hassan Y.I."/>
            <person name="Lepp D."/>
            <person name="Zhou T."/>
        </authorList>
    </citation>
    <scope>NUCLEOTIDE SEQUENCE [LARGE SCALE GENOMIC DNA]</scope>
    <source>
        <strain evidence="3 4">DS-56</strain>
    </source>
</reference>
<dbReference type="Gene3D" id="3.40.50.1820">
    <property type="entry name" value="alpha/beta hydrolase"/>
    <property type="match status" value="1"/>
</dbReference>
<evidence type="ECO:0000259" key="2">
    <source>
        <dbReference type="Pfam" id="PF20434"/>
    </source>
</evidence>
<dbReference type="InterPro" id="IPR049492">
    <property type="entry name" value="BD-FAE-like_dom"/>
</dbReference>
<proteinExistence type="predicted"/>